<accession>A0A0S2K691</accession>
<keyword evidence="2" id="KW-1185">Reference proteome</keyword>
<proteinExistence type="predicted"/>
<dbReference type="PATRIC" id="fig|161398.10.peg.3456"/>
<dbReference type="RefSeq" id="WP_058031695.1">
    <property type="nucleotide sequence ID" value="NZ_CP013188.1"/>
</dbReference>
<evidence type="ECO:0000313" key="1">
    <source>
        <dbReference type="EMBL" id="ALO43867.1"/>
    </source>
</evidence>
<evidence type="ECO:0000313" key="2">
    <source>
        <dbReference type="Proteomes" id="UP000061457"/>
    </source>
</evidence>
<dbReference type="AlphaFoldDB" id="A0A0S2K691"/>
<dbReference type="OrthoDB" id="6315101at2"/>
<dbReference type="STRING" id="161398.PP2015_3392"/>
<name>A0A0S2K691_9GAMM</name>
<organism evidence="1 2">
    <name type="scientific">Pseudoalteromonas phenolica</name>
    <dbReference type="NCBI Taxonomy" id="161398"/>
    <lineage>
        <taxon>Bacteria</taxon>
        <taxon>Pseudomonadati</taxon>
        <taxon>Pseudomonadota</taxon>
        <taxon>Gammaproteobacteria</taxon>
        <taxon>Alteromonadales</taxon>
        <taxon>Pseudoalteromonadaceae</taxon>
        <taxon>Pseudoalteromonas</taxon>
    </lineage>
</organism>
<dbReference type="EMBL" id="CP013188">
    <property type="protein sequence ID" value="ALO43867.1"/>
    <property type="molecule type" value="Genomic_DNA"/>
</dbReference>
<reference evidence="1 2" key="1">
    <citation type="submission" date="2015-11" db="EMBL/GenBank/DDBJ databases">
        <authorList>
            <person name="Zhang Y."/>
            <person name="Guo Z."/>
        </authorList>
    </citation>
    <scope>NUCLEOTIDE SEQUENCE [LARGE SCALE GENOMIC DNA]</scope>
    <source>
        <strain evidence="1 2">KCTC 12086</strain>
    </source>
</reference>
<dbReference type="Proteomes" id="UP000061457">
    <property type="component" value="Chromosome II"/>
</dbReference>
<dbReference type="KEGG" id="pphe:PP2015_3392"/>
<sequence>MLCHQQSELSFIEPLSPCDQDLLSEVASSEDLSSILTMLLFDETLSYELKQSVKAQLKQLKCLKTQ</sequence>
<gene>
    <name evidence="1" type="ORF">PP2015_3392</name>
</gene>
<protein>
    <submittedName>
        <fullName evidence="1">Uncharacterized protein</fullName>
    </submittedName>
</protein>